<dbReference type="GO" id="GO:0047761">
    <property type="term" value="F:butyrate kinase activity"/>
    <property type="evidence" value="ECO:0007669"/>
    <property type="project" value="UniProtKB-UniRule"/>
</dbReference>
<evidence type="ECO:0000256" key="5">
    <source>
        <dbReference type="ARBA" id="ARBA00022741"/>
    </source>
</evidence>
<keyword evidence="3 9" id="KW-0963">Cytoplasm</keyword>
<evidence type="ECO:0000256" key="10">
    <source>
        <dbReference type="RuleBase" id="RU003835"/>
    </source>
</evidence>
<evidence type="ECO:0000256" key="9">
    <source>
        <dbReference type="HAMAP-Rule" id="MF_00542"/>
    </source>
</evidence>
<evidence type="ECO:0000256" key="2">
    <source>
        <dbReference type="ARBA" id="ARBA00008748"/>
    </source>
</evidence>
<comment type="catalytic activity">
    <reaction evidence="8 9">
        <text>butanoate + ATP = butanoyl phosphate + ADP</text>
        <dbReference type="Rhea" id="RHEA:13585"/>
        <dbReference type="ChEBI" id="CHEBI:17968"/>
        <dbReference type="ChEBI" id="CHEBI:30616"/>
        <dbReference type="ChEBI" id="CHEBI:58079"/>
        <dbReference type="ChEBI" id="CHEBI:456216"/>
        <dbReference type="EC" id="2.7.2.7"/>
    </reaction>
</comment>
<dbReference type="PRINTS" id="PR00471">
    <property type="entry name" value="ACETATEKNASE"/>
</dbReference>
<dbReference type="InterPro" id="IPR011245">
    <property type="entry name" value="Butyrate_kin"/>
</dbReference>
<gene>
    <name evidence="9" type="primary">buk</name>
    <name evidence="11" type="ORF">LX69_03230</name>
</gene>
<dbReference type="CDD" id="cd24011">
    <property type="entry name" value="ASKHA_NBD_BK"/>
    <property type="match status" value="1"/>
</dbReference>
<dbReference type="RefSeq" id="WP_111447019.1">
    <property type="nucleotide sequence ID" value="NZ_QKZK01000044.1"/>
</dbReference>
<evidence type="ECO:0000256" key="7">
    <source>
        <dbReference type="ARBA" id="ARBA00022840"/>
    </source>
</evidence>
<dbReference type="Pfam" id="PF00871">
    <property type="entry name" value="Acetate_kinase"/>
    <property type="match status" value="1"/>
</dbReference>
<dbReference type="GO" id="GO:0008776">
    <property type="term" value="F:acetate kinase activity"/>
    <property type="evidence" value="ECO:0007669"/>
    <property type="project" value="TreeGrafter"/>
</dbReference>
<dbReference type="EC" id="2.7.2.7" evidence="9"/>
<comment type="caution">
    <text evidence="11">The sequence shown here is derived from an EMBL/GenBank/DDBJ whole genome shotgun (WGS) entry which is preliminary data.</text>
</comment>
<keyword evidence="7 9" id="KW-0067">ATP-binding</keyword>
<dbReference type="OrthoDB" id="9771859at2"/>
<proteinExistence type="inferred from homology"/>
<keyword evidence="4 9" id="KW-0808">Transferase</keyword>
<dbReference type="InterPro" id="IPR023865">
    <property type="entry name" value="Aliphatic_acid_kinase_CS"/>
</dbReference>
<comment type="similarity">
    <text evidence="2 9 10">Belongs to the acetokinase family.</text>
</comment>
<dbReference type="PANTHER" id="PTHR21060">
    <property type="entry name" value="ACETATE KINASE"/>
    <property type="match status" value="1"/>
</dbReference>
<keyword evidence="6 9" id="KW-0418">Kinase</keyword>
<dbReference type="PIRSF" id="PIRSF036458">
    <property type="entry name" value="Butyrate_kin"/>
    <property type="match status" value="1"/>
</dbReference>
<evidence type="ECO:0000256" key="3">
    <source>
        <dbReference type="ARBA" id="ARBA00022490"/>
    </source>
</evidence>
<dbReference type="HAMAP" id="MF_00542">
    <property type="entry name" value="Butyrate_kinase"/>
    <property type="match status" value="1"/>
</dbReference>
<accession>A0A2W7MSZ0</accession>
<protein>
    <recommendedName>
        <fullName evidence="9">Probable butyrate kinase</fullName>
        <shortName evidence="9">BK</shortName>
        <ecNumber evidence="9">2.7.2.7</ecNumber>
    </recommendedName>
    <alternativeName>
        <fullName evidence="9">Branched-chain carboxylic acid kinase</fullName>
    </alternativeName>
</protein>
<organism evidence="11 12">
    <name type="scientific">Breznakibacter xylanolyticus</name>
    <dbReference type="NCBI Taxonomy" id="990"/>
    <lineage>
        <taxon>Bacteria</taxon>
        <taxon>Pseudomonadati</taxon>
        <taxon>Bacteroidota</taxon>
        <taxon>Bacteroidia</taxon>
        <taxon>Marinilabiliales</taxon>
        <taxon>Marinilabiliaceae</taxon>
        <taxon>Breznakibacter</taxon>
    </lineage>
</organism>
<dbReference type="InterPro" id="IPR043129">
    <property type="entry name" value="ATPase_NBD"/>
</dbReference>
<dbReference type="EMBL" id="QKZK01000044">
    <property type="protein sequence ID" value="PZX10970.1"/>
    <property type="molecule type" value="Genomic_DNA"/>
</dbReference>
<sequence length="359" mass="38544">MNPSFRILVINPGSTSTKIALYEGRVVQFLKSVRHSPDDLGRFDRIADQYAFRKEMILHELSMAEVVLSSLDAVIGRGGLIRPVESGVFEMNSALENDLLTGVQGEHASNLGGLIALDIARSSHGVRAFIADPVVVDELSDVARISGLPQMPRRSIFHALNQKAVARRYARMLHRPYEALNLIVAHLGGGISIGVHQQGRVVDVNNALDGFGPFSPERAGTLPSGALVDLCFSGTLSRDDVKRLINGRGGLMAHLGTSSVPEVMERVKQGDSHARLVIDAMLYQVAKSIGACATVVCGKVDGIILTGGMAQSDALMNQLRDCIEFLAPVVVFPGEDEMAALAENALGVLEGTIACREYH</sequence>
<dbReference type="InterPro" id="IPR000890">
    <property type="entry name" value="Aliphatic_acid_kin_short-chain"/>
</dbReference>
<dbReference type="AlphaFoldDB" id="A0A2W7MSZ0"/>
<evidence type="ECO:0000313" key="12">
    <source>
        <dbReference type="Proteomes" id="UP000249239"/>
    </source>
</evidence>
<keyword evidence="12" id="KW-1185">Reference proteome</keyword>
<dbReference type="SUPFAM" id="SSF53067">
    <property type="entry name" value="Actin-like ATPase domain"/>
    <property type="match status" value="2"/>
</dbReference>
<dbReference type="NCBIfam" id="NF002834">
    <property type="entry name" value="PRK03011.1-5"/>
    <property type="match status" value="1"/>
</dbReference>
<dbReference type="Gene3D" id="3.30.420.40">
    <property type="match status" value="2"/>
</dbReference>
<reference evidence="11 12" key="1">
    <citation type="submission" date="2018-06" db="EMBL/GenBank/DDBJ databases">
        <title>Genomic Encyclopedia of Archaeal and Bacterial Type Strains, Phase II (KMG-II): from individual species to whole genera.</title>
        <authorList>
            <person name="Goeker M."/>
        </authorList>
    </citation>
    <scope>NUCLEOTIDE SEQUENCE [LARGE SCALE GENOMIC DNA]</scope>
    <source>
        <strain evidence="11 12">DSM 6779</strain>
    </source>
</reference>
<dbReference type="PROSITE" id="PS01075">
    <property type="entry name" value="ACETATE_KINASE_1"/>
    <property type="match status" value="1"/>
</dbReference>
<dbReference type="PANTHER" id="PTHR21060:SF3">
    <property type="entry name" value="BUTYRATE KINASE 2-RELATED"/>
    <property type="match status" value="1"/>
</dbReference>
<evidence type="ECO:0000256" key="4">
    <source>
        <dbReference type="ARBA" id="ARBA00022679"/>
    </source>
</evidence>
<evidence type="ECO:0000256" key="6">
    <source>
        <dbReference type="ARBA" id="ARBA00022777"/>
    </source>
</evidence>
<dbReference type="PROSITE" id="PS01076">
    <property type="entry name" value="ACETATE_KINASE_2"/>
    <property type="match status" value="1"/>
</dbReference>
<dbReference type="GO" id="GO:0006083">
    <property type="term" value="P:acetate metabolic process"/>
    <property type="evidence" value="ECO:0007669"/>
    <property type="project" value="TreeGrafter"/>
</dbReference>
<evidence type="ECO:0000256" key="8">
    <source>
        <dbReference type="ARBA" id="ARBA00048596"/>
    </source>
</evidence>
<name>A0A2W7MSZ0_9BACT</name>
<dbReference type="GO" id="GO:0005737">
    <property type="term" value="C:cytoplasm"/>
    <property type="evidence" value="ECO:0007669"/>
    <property type="project" value="UniProtKB-SubCell"/>
</dbReference>
<evidence type="ECO:0000313" key="11">
    <source>
        <dbReference type="EMBL" id="PZX10970.1"/>
    </source>
</evidence>
<dbReference type="GO" id="GO:0005524">
    <property type="term" value="F:ATP binding"/>
    <property type="evidence" value="ECO:0007669"/>
    <property type="project" value="UniProtKB-KW"/>
</dbReference>
<keyword evidence="5 9" id="KW-0547">Nucleotide-binding</keyword>
<dbReference type="NCBIfam" id="TIGR02707">
    <property type="entry name" value="butyr_kinase"/>
    <property type="match status" value="1"/>
</dbReference>
<comment type="subcellular location">
    <subcellularLocation>
        <location evidence="1 9">Cytoplasm</location>
    </subcellularLocation>
</comment>
<evidence type="ECO:0000256" key="1">
    <source>
        <dbReference type="ARBA" id="ARBA00004496"/>
    </source>
</evidence>
<dbReference type="Proteomes" id="UP000249239">
    <property type="component" value="Unassembled WGS sequence"/>
</dbReference>